<reference evidence="1 2" key="1">
    <citation type="submission" date="2016-10" db="EMBL/GenBank/DDBJ databases">
        <authorList>
            <person name="de Groot N.N."/>
        </authorList>
    </citation>
    <scope>NUCLEOTIDE SEQUENCE [LARGE SCALE GENOMIC DNA]</scope>
    <source>
        <strain evidence="1 2">DSM 1041</strain>
    </source>
</reference>
<dbReference type="STRING" id="170623.SAMN04244579_04372"/>
<dbReference type="Proteomes" id="UP000199005">
    <property type="component" value="Unassembled WGS sequence"/>
</dbReference>
<accession>A0A1H6YRH3</accession>
<evidence type="ECO:0000313" key="2">
    <source>
        <dbReference type="Proteomes" id="UP000199005"/>
    </source>
</evidence>
<dbReference type="EMBL" id="FNYO01000104">
    <property type="protein sequence ID" value="SEJ43861.1"/>
    <property type="molecule type" value="Genomic_DNA"/>
</dbReference>
<evidence type="ECO:0000313" key="1">
    <source>
        <dbReference type="EMBL" id="SEJ43861.1"/>
    </source>
</evidence>
<sequence length="199" mass="22562">MLTTHYLDKSVETFTNEIDHLQKNLKKGKLEPPKDILGAASYALGMLNTITTIDSKKDPADNQSASMERVTTYIFQLINEIKDNHAALDALAGALTALTCERTIKVASNQKKLEKMLLGISNINQYKARAIERAREIATDLWQADTTHEFRLLDMAEHIEDILRREGIEKLPTMARIKEWIKPVAPDYARKGGRRRKTS</sequence>
<gene>
    <name evidence="1" type="ORF">SAMN04244579_04372</name>
</gene>
<proteinExistence type="predicted"/>
<protein>
    <submittedName>
        <fullName evidence="1">Uncharacterized protein</fullName>
    </submittedName>
</protein>
<name>A0A1H6YRH3_9GAMM</name>
<organism evidence="1 2">
    <name type="scientific">Azotobacter beijerinckii</name>
    <dbReference type="NCBI Taxonomy" id="170623"/>
    <lineage>
        <taxon>Bacteria</taxon>
        <taxon>Pseudomonadati</taxon>
        <taxon>Pseudomonadota</taxon>
        <taxon>Gammaproteobacteria</taxon>
        <taxon>Pseudomonadales</taxon>
        <taxon>Pseudomonadaceae</taxon>
        <taxon>Azotobacter</taxon>
    </lineage>
</organism>
<dbReference type="AlphaFoldDB" id="A0A1H6YRH3"/>